<evidence type="ECO:0000256" key="1">
    <source>
        <dbReference type="SAM" id="MobiDB-lite"/>
    </source>
</evidence>
<name>A0ABW5G7G7_9PSEU</name>
<evidence type="ECO:0000313" key="3">
    <source>
        <dbReference type="Proteomes" id="UP001597419"/>
    </source>
</evidence>
<proteinExistence type="predicted"/>
<protein>
    <recommendedName>
        <fullName evidence="4">Tetratricopeptide repeat protein</fullName>
    </recommendedName>
</protein>
<evidence type="ECO:0000313" key="2">
    <source>
        <dbReference type="EMBL" id="MFD2457030.1"/>
    </source>
</evidence>
<dbReference type="EMBL" id="JBHUKU010000001">
    <property type="protein sequence ID" value="MFD2457030.1"/>
    <property type="molecule type" value="Genomic_DNA"/>
</dbReference>
<sequence length="921" mass="99032">MTTTDEALWDQLWSAQRLPRGKGQITALEGVLRTAEGEGSLELRYATRIFLISAYQQGGEPAKAFVPFSWCLQVYDRGEADPRWDDHLYWAFKFLVSSMTRFPEMPLERTYAVLDDMERRYRVAGHTMNPVHQHRELVARHVGEHEKAAEQYRLWCAAPRGEMSDCVGCEPSGKVWHLSRYGRFEEAIAIAEPVLDGVFTCVEQPHTILTSLLLPYVHTGRTAEAARAHRAAYRAIRHDPTQLGDVSDHLEFCALTGNHVRGLELVERHLGWLAEVSSPHTEMEFCATAALNLRLVADSGHGDAPVRRAGGEISVKALHEELSERALDIVARFDARNGTREQGDRIRSVLAAEPLVEHLPLSGPVPTPAATPEPLPAGPSFPDTPAELAELAEEHYLLDDGVAPAVWAEFDAVCPEPDGVLLARRLSGAAAMIVDEDAEAAERALLRAADLFADAGDEVARHAASSRAGIARCRAGDNDAGLAALSAAVDALAALGDQDQYARSLLRLSLGLLGSGDTEAALGALDRAEDAVAAVGSAELTARILVQRADLLARIDPENLGAARELAKRGAARFTEARSPDHAARAALAAARMSAALGDLEDAYTLAAEAEAATGPELRAQARFTRGRLAADLDRTADAVEHYRATIADLTTAENPTGAAYARLELAAACDRLGRPEEVADAAEDAIDVLERVGDEDELARARYLLAGAHRALGQREQARVLLEPVIAHFVATGNPPAAGQATETAADVLDELDHDAEAAEHYARAADHFRAGDLPLDTVRALRCAALSWLWAGETDRAVAVLADAERAAAALEGDEPHVRWERAMVGYHGARLLANRGRPEDALERAATAAGLLRGIGAVTEAAFADALRGRLLGELGRTAEAREAVETALAGLPPEAERQREDLEALLAELTGREPSPE</sequence>
<dbReference type="Gene3D" id="1.25.40.10">
    <property type="entry name" value="Tetratricopeptide repeat domain"/>
    <property type="match status" value="1"/>
</dbReference>
<dbReference type="Proteomes" id="UP001597419">
    <property type="component" value="Unassembled WGS sequence"/>
</dbReference>
<evidence type="ECO:0008006" key="4">
    <source>
        <dbReference type="Google" id="ProtNLM"/>
    </source>
</evidence>
<organism evidence="2 3">
    <name type="scientific">Amycolatopsis samaneae</name>
    <dbReference type="NCBI Taxonomy" id="664691"/>
    <lineage>
        <taxon>Bacteria</taxon>
        <taxon>Bacillati</taxon>
        <taxon>Actinomycetota</taxon>
        <taxon>Actinomycetes</taxon>
        <taxon>Pseudonocardiales</taxon>
        <taxon>Pseudonocardiaceae</taxon>
        <taxon>Amycolatopsis</taxon>
    </lineage>
</organism>
<gene>
    <name evidence="2" type="ORF">ACFSYJ_00395</name>
</gene>
<dbReference type="SUPFAM" id="SSF48452">
    <property type="entry name" value="TPR-like"/>
    <property type="match status" value="3"/>
</dbReference>
<feature type="compositionally biased region" description="Pro residues" evidence="1">
    <location>
        <begin position="363"/>
        <end position="379"/>
    </location>
</feature>
<dbReference type="RefSeq" id="WP_345401943.1">
    <property type="nucleotide sequence ID" value="NZ_BAABHG010000013.1"/>
</dbReference>
<accession>A0ABW5G7G7</accession>
<reference evidence="3" key="1">
    <citation type="journal article" date="2019" name="Int. J. Syst. Evol. Microbiol.">
        <title>The Global Catalogue of Microorganisms (GCM) 10K type strain sequencing project: providing services to taxonomists for standard genome sequencing and annotation.</title>
        <authorList>
            <consortium name="The Broad Institute Genomics Platform"/>
            <consortium name="The Broad Institute Genome Sequencing Center for Infectious Disease"/>
            <person name="Wu L."/>
            <person name="Ma J."/>
        </authorList>
    </citation>
    <scope>NUCLEOTIDE SEQUENCE [LARGE SCALE GENOMIC DNA]</scope>
    <source>
        <strain evidence="3">CGMCC 4.7643</strain>
    </source>
</reference>
<comment type="caution">
    <text evidence="2">The sequence shown here is derived from an EMBL/GenBank/DDBJ whole genome shotgun (WGS) entry which is preliminary data.</text>
</comment>
<keyword evidence="3" id="KW-1185">Reference proteome</keyword>
<dbReference type="InterPro" id="IPR011990">
    <property type="entry name" value="TPR-like_helical_dom_sf"/>
</dbReference>
<feature type="region of interest" description="Disordered" evidence="1">
    <location>
        <begin position="360"/>
        <end position="381"/>
    </location>
</feature>